<dbReference type="Proteomes" id="UP000502248">
    <property type="component" value="Chromosome"/>
</dbReference>
<organism evidence="1 2">
    <name type="scientific">Cohnella herbarum</name>
    <dbReference type="NCBI Taxonomy" id="2728023"/>
    <lineage>
        <taxon>Bacteria</taxon>
        <taxon>Bacillati</taxon>
        <taxon>Bacillota</taxon>
        <taxon>Bacilli</taxon>
        <taxon>Bacillales</taxon>
        <taxon>Paenibacillaceae</taxon>
        <taxon>Cohnella</taxon>
    </lineage>
</organism>
<gene>
    <name evidence="1" type="ORF">HH215_31935</name>
</gene>
<proteinExistence type="predicted"/>
<name>A0A7Z2ZPD5_9BACL</name>
<dbReference type="EMBL" id="CP051680">
    <property type="protein sequence ID" value="QJD87336.1"/>
    <property type="molecule type" value="Genomic_DNA"/>
</dbReference>
<protein>
    <submittedName>
        <fullName evidence="1">Uncharacterized protein</fullName>
    </submittedName>
</protein>
<evidence type="ECO:0000313" key="1">
    <source>
        <dbReference type="EMBL" id="QJD87336.1"/>
    </source>
</evidence>
<keyword evidence="2" id="KW-1185">Reference proteome</keyword>
<accession>A0A7Z2ZPD5</accession>
<evidence type="ECO:0000313" key="2">
    <source>
        <dbReference type="Proteomes" id="UP000502248"/>
    </source>
</evidence>
<dbReference type="AlphaFoldDB" id="A0A7Z2ZPD5"/>
<reference evidence="1 2" key="1">
    <citation type="submission" date="2020-04" db="EMBL/GenBank/DDBJ databases">
        <title>Genome sequencing of novel species.</title>
        <authorList>
            <person name="Heo J."/>
            <person name="Kim S.-J."/>
            <person name="Kim J.-S."/>
            <person name="Hong S.-B."/>
            <person name="Kwon S.-W."/>
        </authorList>
    </citation>
    <scope>NUCLEOTIDE SEQUENCE [LARGE SCALE GENOMIC DNA]</scope>
    <source>
        <strain evidence="1 2">MFER-1</strain>
    </source>
</reference>
<dbReference type="RefSeq" id="WP_169283581.1">
    <property type="nucleotide sequence ID" value="NZ_CP051680.1"/>
</dbReference>
<dbReference type="KEGG" id="cheb:HH215_31935"/>
<sequence>MGLLYNIYSTMLERNEPDKMADEMDHRAENTGISPSEDELSLIELLVNPVGRRAQDE</sequence>